<feature type="region of interest" description="Disordered" evidence="1">
    <location>
        <begin position="1"/>
        <end position="20"/>
    </location>
</feature>
<gene>
    <name evidence="2" type="ORF">PAHAL_2G410900</name>
</gene>
<protein>
    <submittedName>
        <fullName evidence="2">Uncharacterized protein</fullName>
    </submittedName>
</protein>
<dbReference type="EMBL" id="CM008047">
    <property type="protein sequence ID" value="PVH65045.1"/>
    <property type="molecule type" value="Genomic_DNA"/>
</dbReference>
<evidence type="ECO:0000313" key="2">
    <source>
        <dbReference type="EMBL" id="PVH65045.1"/>
    </source>
</evidence>
<dbReference type="Gramene" id="PVH65045">
    <property type="protein sequence ID" value="PVH65045"/>
    <property type="gene ID" value="PAHAL_2G410900"/>
</dbReference>
<sequence>MHRRAAGDRRHPDTSNDSLFDQRRPFVCGRWPRDLSCCSQQPSRSRCSRYTGSHHGVNVVVGAKRLKSTSDKQGYIINKISSSSFVPLTVTIRIWTVVRDLTLCQCK</sequence>
<dbReference type="Proteomes" id="UP000243499">
    <property type="component" value="Chromosome 2"/>
</dbReference>
<reference evidence="2" key="1">
    <citation type="submission" date="2018-04" db="EMBL/GenBank/DDBJ databases">
        <title>WGS assembly of Panicum hallii.</title>
        <authorList>
            <person name="Lovell J."/>
            <person name="Jenkins J."/>
            <person name="Lowry D."/>
            <person name="Mamidi S."/>
            <person name="Sreedasyam A."/>
            <person name="Weng X."/>
            <person name="Barry K."/>
            <person name="Bonette J."/>
            <person name="Campitelli B."/>
            <person name="Daum C."/>
            <person name="Gordon S."/>
            <person name="Gould B."/>
            <person name="Lipzen A."/>
            <person name="Macqueen A."/>
            <person name="Palacio-Mejia J."/>
            <person name="Plott C."/>
            <person name="Shakirov E."/>
            <person name="Shu S."/>
            <person name="Yoshinaga Y."/>
            <person name="Zane M."/>
            <person name="Rokhsar D."/>
            <person name="Grimwood J."/>
            <person name="Schmutz J."/>
            <person name="Juenger T."/>
        </authorList>
    </citation>
    <scope>NUCLEOTIDE SEQUENCE [LARGE SCALE GENOMIC DNA]</scope>
    <source>
        <strain evidence="2">FIL2</strain>
    </source>
</reference>
<organism evidence="2">
    <name type="scientific">Panicum hallii</name>
    <dbReference type="NCBI Taxonomy" id="206008"/>
    <lineage>
        <taxon>Eukaryota</taxon>
        <taxon>Viridiplantae</taxon>
        <taxon>Streptophyta</taxon>
        <taxon>Embryophyta</taxon>
        <taxon>Tracheophyta</taxon>
        <taxon>Spermatophyta</taxon>
        <taxon>Magnoliopsida</taxon>
        <taxon>Liliopsida</taxon>
        <taxon>Poales</taxon>
        <taxon>Poaceae</taxon>
        <taxon>PACMAD clade</taxon>
        <taxon>Panicoideae</taxon>
        <taxon>Panicodae</taxon>
        <taxon>Paniceae</taxon>
        <taxon>Panicinae</taxon>
        <taxon>Panicum</taxon>
        <taxon>Panicum sect. Panicum</taxon>
    </lineage>
</organism>
<accession>A0A2T8KSA0</accession>
<proteinExistence type="predicted"/>
<evidence type="ECO:0000256" key="1">
    <source>
        <dbReference type="SAM" id="MobiDB-lite"/>
    </source>
</evidence>
<name>A0A2T8KSA0_9POAL</name>
<dbReference type="AlphaFoldDB" id="A0A2T8KSA0"/>